<dbReference type="EMBL" id="BRYB01002480">
    <property type="protein sequence ID" value="GMI20300.1"/>
    <property type="molecule type" value="Genomic_DNA"/>
</dbReference>
<evidence type="ECO:0000313" key="2">
    <source>
        <dbReference type="EMBL" id="GMI20300.1"/>
    </source>
</evidence>
<comment type="caution">
    <text evidence="2">The sequence shown here is derived from an EMBL/GenBank/DDBJ whole genome shotgun (WGS) entry which is preliminary data.</text>
</comment>
<feature type="region of interest" description="Disordered" evidence="1">
    <location>
        <begin position="352"/>
        <end position="375"/>
    </location>
</feature>
<sequence length="375" mass="41211">MSGEGPRQWQFYAQPHHQIKVGLSLQSPKPQIFKPPIPKGSELTSMSVVGKRLVLAFLEPPPKASFFSPKKQKVERAVRSLLVDDGFGGDEGGASWSSCADVPLLLLQWPGARGGQPKELKIKDSRGANVEEVTADELAHFRNSRYPVDFCNLGGVSPFRNLSIPIPSFSHAEVLSRFQALRNVHPDQHIATALMNQDVFCGVGQVEKHEALFHSHVHPEEPLRNICDALAKQLILWIRAFDERWMACQKNKFEARAPMNKGDGHLLPPPAVELCYLNDESDLGKDPPVIDADKFEKGRRKVCQQCGSRTKQVDSDGGGRDMDQLRRTFFCPTCQVLGKAADAYPEAEGNWLAATGGTPTATTTTTATTTATTTS</sequence>
<dbReference type="PANTHER" id="PTHR22993">
    <property type="entry name" value="FORMAMIDOPYRIMIDINE-DNA GLYCOSYLASE"/>
    <property type="match status" value="1"/>
</dbReference>
<gene>
    <name evidence="2" type="ORF">TeGR_g3748</name>
</gene>
<keyword evidence="3" id="KW-1185">Reference proteome</keyword>
<proteinExistence type="predicted"/>
<dbReference type="PANTHER" id="PTHR22993:SF9">
    <property type="entry name" value="FORMAMIDOPYRIMIDINE-DNA GLYCOSYLASE"/>
    <property type="match status" value="1"/>
</dbReference>
<evidence type="ECO:0000313" key="3">
    <source>
        <dbReference type="Proteomes" id="UP001165060"/>
    </source>
</evidence>
<dbReference type="Gene3D" id="1.10.8.50">
    <property type="match status" value="1"/>
</dbReference>
<dbReference type="Proteomes" id="UP001165060">
    <property type="component" value="Unassembled WGS sequence"/>
</dbReference>
<organism evidence="2 3">
    <name type="scientific">Tetraparma gracilis</name>
    <dbReference type="NCBI Taxonomy" id="2962635"/>
    <lineage>
        <taxon>Eukaryota</taxon>
        <taxon>Sar</taxon>
        <taxon>Stramenopiles</taxon>
        <taxon>Ochrophyta</taxon>
        <taxon>Bolidophyceae</taxon>
        <taxon>Parmales</taxon>
        <taxon>Triparmaceae</taxon>
        <taxon>Tetraparma</taxon>
    </lineage>
</organism>
<protein>
    <submittedName>
        <fullName evidence="2">Uncharacterized protein</fullName>
    </submittedName>
</protein>
<dbReference type="SUPFAM" id="SSF46946">
    <property type="entry name" value="S13-like H2TH domain"/>
    <property type="match status" value="1"/>
</dbReference>
<dbReference type="InterPro" id="IPR010979">
    <property type="entry name" value="Ribosomal_uS13-like_H2TH"/>
</dbReference>
<feature type="compositionally biased region" description="Low complexity" evidence="1">
    <location>
        <begin position="353"/>
        <end position="375"/>
    </location>
</feature>
<name>A0ABQ6M635_9STRA</name>
<accession>A0ABQ6M635</accession>
<reference evidence="2 3" key="1">
    <citation type="journal article" date="2023" name="Commun. Biol.">
        <title>Genome analysis of Parmales, the sister group of diatoms, reveals the evolutionary specialization of diatoms from phago-mixotrophs to photoautotrophs.</title>
        <authorList>
            <person name="Ban H."/>
            <person name="Sato S."/>
            <person name="Yoshikawa S."/>
            <person name="Yamada K."/>
            <person name="Nakamura Y."/>
            <person name="Ichinomiya M."/>
            <person name="Sato N."/>
            <person name="Blanc-Mathieu R."/>
            <person name="Endo H."/>
            <person name="Kuwata A."/>
            <person name="Ogata H."/>
        </authorList>
    </citation>
    <scope>NUCLEOTIDE SEQUENCE [LARGE SCALE GENOMIC DNA]</scope>
</reference>
<evidence type="ECO:0000256" key="1">
    <source>
        <dbReference type="SAM" id="MobiDB-lite"/>
    </source>
</evidence>